<dbReference type="InterPro" id="IPR000868">
    <property type="entry name" value="Isochorismatase-like_dom"/>
</dbReference>
<dbReference type="PANTHER" id="PTHR43540">
    <property type="entry name" value="PEROXYUREIDOACRYLATE/UREIDOACRYLATE AMIDOHYDROLASE-RELATED"/>
    <property type="match status" value="1"/>
</dbReference>
<dbReference type="InterPro" id="IPR036380">
    <property type="entry name" value="Isochorismatase-like_sf"/>
</dbReference>
<keyword evidence="4" id="KW-1185">Reference proteome</keyword>
<feature type="domain" description="Isochorismatase-like" evidence="2">
    <location>
        <begin position="12"/>
        <end position="145"/>
    </location>
</feature>
<dbReference type="PANTHER" id="PTHR43540:SF1">
    <property type="entry name" value="ISOCHORISMATASE HYDROLASE"/>
    <property type="match status" value="1"/>
</dbReference>
<keyword evidence="1" id="KW-0378">Hydrolase</keyword>
<gene>
    <name evidence="3" type="ORF">GCM10010468_42380</name>
</gene>
<accession>A0ABP6QCJ4</accession>
<proteinExistence type="predicted"/>
<evidence type="ECO:0000313" key="4">
    <source>
        <dbReference type="Proteomes" id="UP001501237"/>
    </source>
</evidence>
<dbReference type="CDD" id="cd00431">
    <property type="entry name" value="cysteine_hydrolases"/>
    <property type="match status" value="1"/>
</dbReference>
<dbReference type="InterPro" id="IPR050272">
    <property type="entry name" value="Isochorismatase-like_hydrls"/>
</dbReference>
<evidence type="ECO:0000259" key="2">
    <source>
        <dbReference type="Pfam" id="PF00857"/>
    </source>
</evidence>
<protein>
    <recommendedName>
        <fullName evidence="2">Isochorismatase-like domain-containing protein</fullName>
    </recommendedName>
</protein>
<evidence type="ECO:0000256" key="1">
    <source>
        <dbReference type="ARBA" id="ARBA00022801"/>
    </source>
</evidence>
<reference evidence="4" key="1">
    <citation type="journal article" date="2019" name="Int. J. Syst. Evol. Microbiol.">
        <title>The Global Catalogue of Microorganisms (GCM) 10K type strain sequencing project: providing services to taxonomists for standard genome sequencing and annotation.</title>
        <authorList>
            <consortium name="The Broad Institute Genomics Platform"/>
            <consortium name="The Broad Institute Genome Sequencing Center for Infectious Disease"/>
            <person name="Wu L."/>
            <person name="Ma J."/>
        </authorList>
    </citation>
    <scope>NUCLEOTIDE SEQUENCE [LARGE SCALE GENOMIC DNA]</scope>
    <source>
        <strain evidence="4">JCM 9377</strain>
    </source>
</reference>
<dbReference type="RefSeq" id="WP_344830979.1">
    <property type="nucleotide sequence ID" value="NZ_BAAAUV010000010.1"/>
</dbReference>
<dbReference type="Gene3D" id="3.40.50.850">
    <property type="entry name" value="Isochorismatase-like"/>
    <property type="match status" value="1"/>
</dbReference>
<dbReference type="Proteomes" id="UP001501237">
    <property type="component" value="Unassembled WGS sequence"/>
</dbReference>
<organism evidence="3 4">
    <name type="scientific">Actinocorallia longicatena</name>
    <dbReference type="NCBI Taxonomy" id="111803"/>
    <lineage>
        <taxon>Bacteria</taxon>
        <taxon>Bacillati</taxon>
        <taxon>Actinomycetota</taxon>
        <taxon>Actinomycetes</taxon>
        <taxon>Streptosporangiales</taxon>
        <taxon>Thermomonosporaceae</taxon>
        <taxon>Actinocorallia</taxon>
    </lineage>
</organism>
<dbReference type="Pfam" id="PF00857">
    <property type="entry name" value="Isochorismatase"/>
    <property type="match status" value="1"/>
</dbReference>
<dbReference type="SUPFAM" id="SSF52499">
    <property type="entry name" value="Isochorismatase-like hydrolases"/>
    <property type="match status" value="1"/>
</dbReference>
<evidence type="ECO:0000313" key="3">
    <source>
        <dbReference type="EMBL" id="GAA3218727.1"/>
    </source>
</evidence>
<sequence length="174" mass="18342">MTTDGSAGRTGTAFLTLDFATYIVDNYSHDPGVAQNAAKALRAARDAGMPVFHVAPGPMTEQLHPLVERGPHEPVLAKSTFSAFAGTDLDQRLRDAGVGRIVIAGVATSGTVLSTARWAHDIGYQVAICADACADPDAQAHAALLDPSVFPDSWLGLWRIARITTSADVTEVAW</sequence>
<dbReference type="EMBL" id="BAAAUV010000010">
    <property type="protein sequence ID" value="GAA3218727.1"/>
    <property type="molecule type" value="Genomic_DNA"/>
</dbReference>
<name>A0ABP6QCJ4_9ACTN</name>
<comment type="caution">
    <text evidence="3">The sequence shown here is derived from an EMBL/GenBank/DDBJ whole genome shotgun (WGS) entry which is preliminary data.</text>
</comment>